<dbReference type="Proteomes" id="UP000190626">
    <property type="component" value="Unassembled WGS sequence"/>
</dbReference>
<feature type="compositionally biased region" description="Gly residues" evidence="2">
    <location>
        <begin position="435"/>
        <end position="444"/>
    </location>
</feature>
<keyword evidence="3" id="KW-0472">Membrane</keyword>
<accession>A0A1V4H8L6</accession>
<evidence type="ECO:0000256" key="2">
    <source>
        <dbReference type="SAM" id="MobiDB-lite"/>
    </source>
</evidence>
<feature type="coiled-coil region" evidence="1">
    <location>
        <begin position="222"/>
        <end position="284"/>
    </location>
</feature>
<evidence type="ECO:0000313" key="4">
    <source>
        <dbReference type="EMBL" id="OPH47481.1"/>
    </source>
</evidence>
<gene>
    <name evidence="4" type="ORF">BC351_09755</name>
</gene>
<organism evidence="4 5">
    <name type="scientific">Paenibacillus ferrarius</name>
    <dbReference type="NCBI Taxonomy" id="1469647"/>
    <lineage>
        <taxon>Bacteria</taxon>
        <taxon>Bacillati</taxon>
        <taxon>Bacillota</taxon>
        <taxon>Bacilli</taxon>
        <taxon>Bacillales</taxon>
        <taxon>Paenibacillaceae</taxon>
        <taxon>Paenibacillus</taxon>
    </lineage>
</organism>
<dbReference type="EMBL" id="MBTG01000056">
    <property type="protein sequence ID" value="OPH47481.1"/>
    <property type="molecule type" value="Genomic_DNA"/>
</dbReference>
<feature type="transmembrane region" description="Helical" evidence="3">
    <location>
        <begin position="54"/>
        <end position="73"/>
    </location>
</feature>
<keyword evidence="3" id="KW-1133">Transmembrane helix</keyword>
<feature type="region of interest" description="Disordered" evidence="2">
    <location>
        <begin position="422"/>
        <end position="535"/>
    </location>
</feature>
<comment type="caution">
    <text evidence="4">The sequence shown here is derived from an EMBL/GenBank/DDBJ whole genome shotgun (WGS) entry which is preliminary data.</text>
</comment>
<dbReference type="OrthoDB" id="2380672at2"/>
<dbReference type="RefSeq" id="WP_079419956.1">
    <property type="nucleotide sequence ID" value="NZ_MBTG01000056.1"/>
</dbReference>
<protein>
    <submittedName>
        <fullName evidence="4">Uncharacterized protein</fullName>
    </submittedName>
</protein>
<evidence type="ECO:0000313" key="5">
    <source>
        <dbReference type="Proteomes" id="UP000190626"/>
    </source>
</evidence>
<feature type="compositionally biased region" description="Gly residues" evidence="2">
    <location>
        <begin position="450"/>
        <end position="494"/>
    </location>
</feature>
<evidence type="ECO:0000256" key="3">
    <source>
        <dbReference type="SAM" id="Phobius"/>
    </source>
</evidence>
<name>A0A1V4H8L6_9BACL</name>
<keyword evidence="5" id="KW-1185">Reference proteome</keyword>
<dbReference type="STRING" id="1469647.BC351_09755"/>
<proteinExistence type="predicted"/>
<keyword evidence="3" id="KW-0812">Transmembrane</keyword>
<feature type="compositionally biased region" description="Gly residues" evidence="2">
    <location>
        <begin position="506"/>
        <end position="524"/>
    </location>
</feature>
<keyword evidence="1" id="KW-0175">Coiled coil</keyword>
<dbReference type="AlphaFoldDB" id="A0A1V4H8L6"/>
<sequence length="578" mass="59087">MKYTSLDDLLQSVKLRLLKAKGLDYLFRSLTIGIAFACLWLLGGRFFLISGYRYGAIISVGAAVVIGAAWLFLQRPKIIDAARLLDQHGLDDRISTALLSTRQTSIVAALQRQDALDQANGFVAKRLKAVVAFSVPRRRWIPVAAGLMIAGGLLILPNSNDAALLHVKKDKQWIEDERKQVAELVKELAAKPSPLPVTKQMTEDLKELEKRLSQTPTTAKALEELEKSLKKMEAAVGELEKQQRHAEQWAESMQRTEALRELGKSLAQKNAESVQREAAKLAEQVQKMTPQQKQQLASELERLAASAAAGSPDAEQQLRQQLQQAASALRSGEDAAEQLSQLQAGLAAASAAQQALAQQQAQAAGAAASLAAGALPQARELAASGAQPGQAWATGGRAEQLAAAGSTAAPSASALPAAGVAGASAAPSSGAGATAPGGGAGTSGAAGANGAAGAGAGAGGAPGGGTGANAAAGAGGASGGSGAGGTQGGTGAGSRGLVATPRERFGTGGTYIDGGPSRGGGEVSQGGSAPAIDGASRPYEDVYADYAAEASSSLNRTELPQHMQNIVRDYFLEIQPQR</sequence>
<feature type="transmembrane region" description="Helical" evidence="3">
    <location>
        <begin position="25"/>
        <end position="48"/>
    </location>
</feature>
<dbReference type="PANTHER" id="PTHR40903">
    <property type="entry name" value="GLYCINE-RICH CELL WALL STRUCTURAL PROTEIN 1-LIKE"/>
    <property type="match status" value="1"/>
</dbReference>
<feature type="compositionally biased region" description="Low complexity" evidence="2">
    <location>
        <begin position="422"/>
        <end position="434"/>
    </location>
</feature>
<dbReference type="PANTHER" id="PTHR40903:SF1">
    <property type="entry name" value="HYPHALLY REGULATED CELL WALL PROTEIN 3"/>
    <property type="match status" value="1"/>
</dbReference>
<evidence type="ECO:0000256" key="1">
    <source>
        <dbReference type="SAM" id="Coils"/>
    </source>
</evidence>
<reference evidence="5" key="1">
    <citation type="submission" date="2016-07" db="EMBL/GenBank/DDBJ databases">
        <authorList>
            <person name="Florea S."/>
            <person name="Webb J.S."/>
            <person name="Jaromczyk J."/>
            <person name="Schardl C.L."/>
        </authorList>
    </citation>
    <scope>NUCLEOTIDE SEQUENCE [LARGE SCALE GENOMIC DNA]</scope>
    <source>
        <strain evidence="5">CY1</strain>
    </source>
</reference>